<proteinExistence type="predicted"/>
<evidence type="ECO:0000256" key="1">
    <source>
        <dbReference type="SAM" id="Phobius"/>
    </source>
</evidence>
<comment type="caution">
    <text evidence="3">The sequence shown here is derived from an EMBL/GenBank/DDBJ whole genome shotgun (WGS) entry which is preliminary data.</text>
</comment>
<feature type="transmembrane region" description="Helical" evidence="1">
    <location>
        <begin position="95"/>
        <end position="118"/>
    </location>
</feature>
<dbReference type="PANTHER" id="PTHR34978:SF3">
    <property type="entry name" value="SLR0241 PROTEIN"/>
    <property type="match status" value="1"/>
</dbReference>
<feature type="transmembrane region" description="Helical" evidence="1">
    <location>
        <begin position="12"/>
        <end position="31"/>
    </location>
</feature>
<dbReference type="CDD" id="cd07341">
    <property type="entry name" value="M56_BlaR1_MecR1_like"/>
    <property type="match status" value="1"/>
</dbReference>
<accession>A0A502C7F6</accession>
<dbReference type="InterPro" id="IPR052173">
    <property type="entry name" value="Beta-lactam_resp_regulator"/>
</dbReference>
<evidence type="ECO:0000313" key="3">
    <source>
        <dbReference type="EMBL" id="TPG08630.1"/>
    </source>
</evidence>
<evidence type="ECO:0000259" key="2">
    <source>
        <dbReference type="Pfam" id="PF05569"/>
    </source>
</evidence>
<dbReference type="OrthoDB" id="1628901at2"/>
<keyword evidence="1" id="KW-0812">Transmembrane</keyword>
<feature type="domain" description="Peptidase M56" evidence="2">
    <location>
        <begin position="17"/>
        <end position="275"/>
    </location>
</feature>
<dbReference type="AlphaFoldDB" id="A0A502C7F6"/>
<keyword evidence="1" id="KW-0472">Membrane</keyword>
<sequence length="518" mass="55247">MNIDLASIDWIGRGWLLILAFTAAAICVALLRKPCRRAFGAEHAFQLWLLVPLAMLASQLPHIAGTDRAPLPSLVYMITSVVGASPIHASASTSIGWRSCAGLVWLAGIVASLALAAMAQSRYRSRLRGATPMAHAPSRWPVLRAANADVGPALVGAWQARIVLPADFERRYGAIERALILAHEAMHARRRDGWWCLLAQIVSAMFWFHPLAWWALGALRHDQELACDAAVLREHGAQRRSYANAMLKTQSALFALPVGCPWSPRHPLTERIAMLKLPLPGRLRRSTGSMVVVMLACVVAGSVYAASAPSGQRHGTVQGSAAVDEYQLDMMVELTTGDAHASPAERMTLALCMAPGKSGTVSTHGWTIEATPSPEGESRLRIDLAVTGAGGEPVAHTQLHGALGEAVHAEGRGEDGKHGYAVDITSLAGCPARTATTADTGARLRLISQAVRNESARAVAVSVALGAGLTLVNPEALDNRLVTLNFDKIPAERAMQLIADVDGAKAVFDGNRVHFEPK</sequence>
<dbReference type="Pfam" id="PF05569">
    <property type="entry name" value="Peptidase_M56"/>
    <property type="match status" value="1"/>
</dbReference>
<dbReference type="InterPro" id="IPR008756">
    <property type="entry name" value="Peptidase_M56"/>
</dbReference>
<keyword evidence="4" id="KW-1185">Reference proteome</keyword>
<reference evidence="3 4" key="1">
    <citation type="journal article" date="2019" name="Environ. Microbiol.">
        <title>Species interactions and distinct microbial communities in high Arctic permafrost affected cryosols are associated with the CH4 and CO2 gas fluxes.</title>
        <authorList>
            <person name="Altshuler I."/>
            <person name="Hamel J."/>
            <person name="Turney S."/>
            <person name="Magnuson E."/>
            <person name="Levesque R."/>
            <person name="Greer C."/>
            <person name="Whyte L.G."/>
        </authorList>
    </citation>
    <scope>NUCLEOTIDE SEQUENCE [LARGE SCALE GENOMIC DNA]</scope>
    <source>
        <strain evidence="3 4">S13Y</strain>
    </source>
</reference>
<organism evidence="3 4">
    <name type="scientific">Rhodanobacter glycinis</name>
    <dbReference type="NCBI Taxonomy" id="582702"/>
    <lineage>
        <taxon>Bacteria</taxon>
        <taxon>Pseudomonadati</taxon>
        <taxon>Pseudomonadota</taxon>
        <taxon>Gammaproteobacteria</taxon>
        <taxon>Lysobacterales</taxon>
        <taxon>Rhodanobacteraceae</taxon>
        <taxon>Rhodanobacter</taxon>
    </lineage>
</organism>
<dbReference type="EMBL" id="RCZO01000005">
    <property type="protein sequence ID" value="TPG08630.1"/>
    <property type="molecule type" value="Genomic_DNA"/>
</dbReference>
<dbReference type="RefSeq" id="WP_140652291.1">
    <property type="nucleotide sequence ID" value="NZ_RCZB01000003.1"/>
</dbReference>
<evidence type="ECO:0000313" key="4">
    <source>
        <dbReference type="Proteomes" id="UP000319486"/>
    </source>
</evidence>
<feature type="transmembrane region" description="Helical" evidence="1">
    <location>
        <begin position="194"/>
        <end position="216"/>
    </location>
</feature>
<protein>
    <submittedName>
        <fullName evidence="3">Peptidase M56</fullName>
    </submittedName>
</protein>
<feature type="transmembrane region" description="Helical" evidence="1">
    <location>
        <begin position="43"/>
        <end position="64"/>
    </location>
</feature>
<gene>
    <name evidence="3" type="ORF">EAH88_10310</name>
</gene>
<dbReference type="Proteomes" id="UP000319486">
    <property type="component" value="Unassembled WGS sequence"/>
</dbReference>
<name>A0A502C7F6_9GAMM</name>
<keyword evidence="1" id="KW-1133">Transmembrane helix</keyword>
<dbReference type="PANTHER" id="PTHR34978">
    <property type="entry name" value="POSSIBLE SENSOR-TRANSDUCER PROTEIN BLAR"/>
    <property type="match status" value="1"/>
</dbReference>